<name>A0A699YN98_HAELA</name>
<dbReference type="AlphaFoldDB" id="A0A699YN98"/>
<dbReference type="PANTHER" id="PTHR40430">
    <property type="entry name" value="T. BRUCEI SPP.-SPECIFIC PROTEIN"/>
    <property type="match status" value="1"/>
</dbReference>
<dbReference type="Proteomes" id="UP000485058">
    <property type="component" value="Unassembled WGS sequence"/>
</dbReference>
<accession>A0A699YN98</accession>
<dbReference type="EMBL" id="BLLF01000367">
    <property type="protein sequence ID" value="GFH11021.1"/>
    <property type="molecule type" value="Genomic_DNA"/>
</dbReference>
<gene>
    <name evidence="1" type="ORF">HaLaN_06445</name>
</gene>
<evidence type="ECO:0000313" key="2">
    <source>
        <dbReference type="Proteomes" id="UP000485058"/>
    </source>
</evidence>
<proteinExistence type="predicted"/>
<comment type="caution">
    <text evidence="1">The sequence shown here is derived from an EMBL/GenBank/DDBJ whole genome shotgun (WGS) entry which is preliminary data.</text>
</comment>
<sequence length="235" mass="26670">MSESSSARGTEEGPEGDVVGYIPRYAIPNVSSVLPTYLNSEQDFIHRTFHTGNYDYIRHLPDDIKHQQVVAARTARQAAATQFLQPARGGPLLRSRPDNQQGLFQVFEYQATNYHMEDELASKARVESEAKRIADWAGAEVSVFENHQDCWVVRISVDSIDSLDGMRAYMNVFVRCNELVNAYRLTKVGEFWHATPDDGGVYYVLRPPWVKPDRLESFFTASPGEQHWSTCHAVQ</sequence>
<protein>
    <submittedName>
        <fullName evidence="1">Uncharacterized protein</fullName>
    </submittedName>
</protein>
<feature type="non-terminal residue" evidence="1">
    <location>
        <position position="235"/>
    </location>
</feature>
<dbReference type="PANTHER" id="PTHR40430:SF1">
    <property type="entry name" value="T. BRUCEI SPP.-SPECIFIC PROTEIN"/>
    <property type="match status" value="1"/>
</dbReference>
<evidence type="ECO:0000313" key="1">
    <source>
        <dbReference type="EMBL" id="GFH11021.1"/>
    </source>
</evidence>
<keyword evidence="2" id="KW-1185">Reference proteome</keyword>
<feature type="non-terminal residue" evidence="1">
    <location>
        <position position="1"/>
    </location>
</feature>
<organism evidence="1 2">
    <name type="scientific">Haematococcus lacustris</name>
    <name type="common">Green alga</name>
    <name type="synonym">Haematococcus pluvialis</name>
    <dbReference type="NCBI Taxonomy" id="44745"/>
    <lineage>
        <taxon>Eukaryota</taxon>
        <taxon>Viridiplantae</taxon>
        <taxon>Chlorophyta</taxon>
        <taxon>core chlorophytes</taxon>
        <taxon>Chlorophyceae</taxon>
        <taxon>CS clade</taxon>
        <taxon>Chlamydomonadales</taxon>
        <taxon>Haematococcaceae</taxon>
        <taxon>Haematococcus</taxon>
    </lineage>
</organism>
<reference evidence="1 2" key="1">
    <citation type="submission" date="2020-02" db="EMBL/GenBank/DDBJ databases">
        <title>Draft genome sequence of Haematococcus lacustris strain NIES-144.</title>
        <authorList>
            <person name="Morimoto D."/>
            <person name="Nakagawa S."/>
            <person name="Yoshida T."/>
            <person name="Sawayama S."/>
        </authorList>
    </citation>
    <scope>NUCLEOTIDE SEQUENCE [LARGE SCALE GENOMIC DNA]</scope>
    <source>
        <strain evidence="1 2">NIES-144</strain>
    </source>
</reference>